<accession>A0AAU8A7Q6</accession>
<keyword evidence="1 4" id="KW-0808">Transferase</keyword>
<comment type="catalytic activity">
    <reaction evidence="3 4">
        <text>holo-[ACP] + malonyl-CoA = malonyl-[ACP] + CoA</text>
        <dbReference type="Rhea" id="RHEA:41792"/>
        <dbReference type="Rhea" id="RHEA-COMP:9623"/>
        <dbReference type="Rhea" id="RHEA-COMP:9685"/>
        <dbReference type="ChEBI" id="CHEBI:57287"/>
        <dbReference type="ChEBI" id="CHEBI:57384"/>
        <dbReference type="ChEBI" id="CHEBI:64479"/>
        <dbReference type="ChEBI" id="CHEBI:78449"/>
        <dbReference type="EC" id="2.3.1.39"/>
    </reaction>
</comment>
<dbReference type="InterPro" id="IPR016035">
    <property type="entry name" value="Acyl_Trfase/lysoPLipase"/>
</dbReference>
<dbReference type="Gene3D" id="3.30.70.250">
    <property type="entry name" value="Malonyl-CoA ACP transacylase, ACP-binding"/>
    <property type="match status" value="1"/>
</dbReference>
<dbReference type="Gene3D" id="3.40.366.10">
    <property type="entry name" value="Malonyl-Coenzyme A Acyl Carrier Protein, domain 2"/>
    <property type="match status" value="1"/>
</dbReference>
<evidence type="ECO:0000259" key="6">
    <source>
        <dbReference type="SMART" id="SM00827"/>
    </source>
</evidence>
<dbReference type="InterPro" id="IPR050858">
    <property type="entry name" value="Mal-CoA-ACP_Trans/PKS_FabD"/>
</dbReference>
<evidence type="ECO:0000256" key="3">
    <source>
        <dbReference type="ARBA" id="ARBA00048462"/>
    </source>
</evidence>
<dbReference type="InterPro" id="IPR001227">
    <property type="entry name" value="Ac_transferase_dom_sf"/>
</dbReference>
<dbReference type="PIRSF" id="PIRSF000446">
    <property type="entry name" value="Mct"/>
    <property type="match status" value="1"/>
</dbReference>
<sequence length="312" mass="33805">MGRLAVLFAGQGAQKTGMGKSLYDNVEAARDIFDRAEAVCPGLAELCFFGEQAELNQTINTQPAVFTVDFAAWAALSAAGLEPDMGAGFSLGEYAALAAAGVLSFEDALRLVLLRAEWMQEAAEEHSGAMAAVLGKTAEEVEALTEQFREDGILLPVNYNCPGQTVVAGDLSLIEVMMAYCKENKIKCMKLPVNGAFHSPHMEWAAQNIYEEIKTAEFGMPQFTLYANRTGMPYDPADMENMKTVMAEQTANPVLFEQSIRAMLATGADTFVEVGPGKTLAGFVSRVSKEAKTCNINDFESYEKTVEALKTR</sequence>
<name>A0AAU8A7Q6_9FIRM</name>
<dbReference type="RefSeq" id="WP_079545723.1">
    <property type="nucleotide sequence ID" value="NZ_CP117826.1"/>
</dbReference>
<dbReference type="EC" id="2.3.1.39" evidence="4"/>
<feature type="domain" description="Malonyl-CoA:ACP transacylase (MAT)" evidence="6">
    <location>
        <begin position="7"/>
        <end position="311"/>
    </location>
</feature>
<feature type="active site" evidence="5">
    <location>
        <position position="198"/>
    </location>
</feature>
<dbReference type="GO" id="GO:0004314">
    <property type="term" value="F:[acyl-carrier-protein] S-malonyltransferase activity"/>
    <property type="evidence" value="ECO:0007669"/>
    <property type="project" value="UniProtKB-EC"/>
</dbReference>
<organism evidence="7">
    <name type="scientific">Christensenella massiliensis</name>
    <dbReference type="NCBI Taxonomy" id="1805714"/>
    <lineage>
        <taxon>Bacteria</taxon>
        <taxon>Bacillati</taxon>
        <taxon>Bacillota</taxon>
        <taxon>Clostridia</taxon>
        <taxon>Christensenellales</taxon>
        <taxon>Christensenellaceae</taxon>
        <taxon>Christensenella</taxon>
    </lineage>
</organism>
<dbReference type="GO" id="GO:0006633">
    <property type="term" value="P:fatty acid biosynthetic process"/>
    <property type="evidence" value="ECO:0007669"/>
    <property type="project" value="TreeGrafter"/>
</dbReference>
<dbReference type="InterPro" id="IPR016036">
    <property type="entry name" value="Malonyl_transacylase_ACP-bd"/>
</dbReference>
<keyword evidence="2 4" id="KW-0012">Acyltransferase</keyword>
<evidence type="ECO:0000256" key="1">
    <source>
        <dbReference type="ARBA" id="ARBA00022679"/>
    </source>
</evidence>
<evidence type="ECO:0000256" key="5">
    <source>
        <dbReference type="PIRSR" id="PIRSR000446-1"/>
    </source>
</evidence>
<dbReference type="SUPFAM" id="SSF55048">
    <property type="entry name" value="Probable ACP-binding domain of malonyl-CoA ACP transacylase"/>
    <property type="match status" value="1"/>
</dbReference>
<dbReference type="EMBL" id="CP117826">
    <property type="protein sequence ID" value="XCC62083.1"/>
    <property type="molecule type" value="Genomic_DNA"/>
</dbReference>
<proteinExistence type="inferred from homology"/>
<dbReference type="GO" id="GO:0005829">
    <property type="term" value="C:cytosol"/>
    <property type="evidence" value="ECO:0007669"/>
    <property type="project" value="TreeGrafter"/>
</dbReference>
<dbReference type="PANTHER" id="PTHR42681">
    <property type="entry name" value="MALONYL-COA-ACYL CARRIER PROTEIN TRANSACYLASE, MITOCHONDRIAL"/>
    <property type="match status" value="1"/>
</dbReference>
<gene>
    <name evidence="7" type="ORF">PUP29_11205</name>
</gene>
<evidence type="ECO:0000313" key="7">
    <source>
        <dbReference type="EMBL" id="XCC62083.1"/>
    </source>
</evidence>
<dbReference type="SMART" id="SM00827">
    <property type="entry name" value="PKS_AT"/>
    <property type="match status" value="1"/>
</dbReference>
<comment type="similarity">
    <text evidence="4">Belongs to the fabD family.</text>
</comment>
<dbReference type="InterPro" id="IPR014043">
    <property type="entry name" value="Acyl_transferase_dom"/>
</dbReference>
<protein>
    <recommendedName>
        <fullName evidence="4">Malonyl CoA-acyl carrier protein transacylase</fullName>
        <ecNumber evidence="4">2.3.1.39</ecNumber>
    </recommendedName>
</protein>
<reference evidence="7" key="1">
    <citation type="submission" date="2023-02" db="EMBL/GenBank/DDBJ databases">
        <title>Gut commensal Christensenella minuta modulates host metabolism via a new class of secondary bile acids.</title>
        <authorList>
            <person name="Liu C."/>
        </authorList>
    </citation>
    <scope>NUCLEOTIDE SEQUENCE</scope>
    <source>
        <strain evidence="7">CA70</strain>
    </source>
</reference>
<evidence type="ECO:0000256" key="4">
    <source>
        <dbReference type="PIRNR" id="PIRNR000446"/>
    </source>
</evidence>
<evidence type="ECO:0000256" key="2">
    <source>
        <dbReference type="ARBA" id="ARBA00023315"/>
    </source>
</evidence>
<dbReference type="Pfam" id="PF00698">
    <property type="entry name" value="Acyl_transf_1"/>
    <property type="match status" value="1"/>
</dbReference>
<dbReference type="InterPro" id="IPR024925">
    <property type="entry name" value="Malonyl_CoA-ACP_transAc"/>
</dbReference>
<dbReference type="PANTHER" id="PTHR42681:SF1">
    <property type="entry name" value="MALONYL-COA-ACYL CARRIER PROTEIN TRANSACYLASE, MITOCHONDRIAL"/>
    <property type="match status" value="1"/>
</dbReference>
<feature type="active site" evidence="5">
    <location>
        <position position="90"/>
    </location>
</feature>
<dbReference type="SUPFAM" id="SSF52151">
    <property type="entry name" value="FabD/lysophospholipase-like"/>
    <property type="match status" value="1"/>
</dbReference>
<dbReference type="AlphaFoldDB" id="A0AAU8A7Q6"/>